<protein>
    <submittedName>
        <fullName evidence="13">DgyrCDS12640</fullName>
    </submittedName>
</protein>
<evidence type="ECO:0000256" key="6">
    <source>
        <dbReference type="ARBA" id="ARBA00022837"/>
    </source>
</evidence>
<keyword evidence="7 11" id="KW-1133">Transmembrane helix</keyword>
<dbReference type="EMBL" id="CAJFCJ010000020">
    <property type="protein sequence ID" value="CAD5124351.1"/>
    <property type="molecule type" value="Genomic_DNA"/>
</dbReference>
<feature type="domain" description="Cadherin" evidence="12">
    <location>
        <begin position="444"/>
        <end position="544"/>
    </location>
</feature>
<feature type="domain" description="Cadherin" evidence="12">
    <location>
        <begin position="647"/>
        <end position="753"/>
    </location>
</feature>
<feature type="domain" description="Cadherin" evidence="12">
    <location>
        <begin position="1320"/>
        <end position="1434"/>
    </location>
</feature>
<gene>
    <name evidence="13" type="ORF">DGYR_LOCUS11905</name>
</gene>
<feature type="domain" description="Cadherin" evidence="12">
    <location>
        <begin position="1091"/>
        <end position="1202"/>
    </location>
</feature>
<organism evidence="13 14">
    <name type="scientific">Dimorphilus gyrociliatus</name>
    <dbReference type="NCBI Taxonomy" id="2664684"/>
    <lineage>
        <taxon>Eukaryota</taxon>
        <taxon>Metazoa</taxon>
        <taxon>Spiralia</taxon>
        <taxon>Lophotrochozoa</taxon>
        <taxon>Annelida</taxon>
        <taxon>Polychaeta</taxon>
        <taxon>Polychaeta incertae sedis</taxon>
        <taxon>Dinophilidae</taxon>
        <taxon>Dimorphilus</taxon>
    </lineage>
</organism>
<dbReference type="SUPFAM" id="SSF49313">
    <property type="entry name" value="Cadherin-like"/>
    <property type="match status" value="14"/>
</dbReference>
<dbReference type="CDD" id="cd11304">
    <property type="entry name" value="Cadherin_repeat"/>
    <property type="match status" value="14"/>
</dbReference>
<dbReference type="SMART" id="SM00112">
    <property type="entry name" value="CA"/>
    <property type="match status" value="13"/>
</dbReference>
<dbReference type="GO" id="GO:0007156">
    <property type="term" value="P:homophilic cell adhesion via plasma membrane adhesion molecules"/>
    <property type="evidence" value="ECO:0007669"/>
    <property type="project" value="InterPro"/>
</dbReference>
<accession>A0A7I8W879</accession>
<evidence type="ECO:0000256" key="5">
    <source>
        <dbReference type="ARBA" id="ARBA00022737"/>
    </source>
</evidence>
<feature type="domain" description="Cadherin" evidence="12">
    <location>
        <begin position="96"/>
        <end position="211"/>
    </location>
</feature>
<evidence type="ECO:0000256" key="9">
    <source>
        <dbReference type="ARBA" id="ARBA00023157"/>
    </source>
</evidence>
<dbReference type="Proteomes" id="UP000549394">
    <property type="component" value="Unassembled WGS sequence"/>
</dbReference>
<dbReference type="PROSITE" id="PS00232">
    <property type="entry name" value="CADHERIN_1"/>
    <property type="match status" value="4"/>
</dbReference>
<keyword evidence="3 11" id="KW-0812">Transmembrane</keyword>
<feature type="domain" description="Cadherin" evidence="12">
    <location>
        <begin position="545"/>
        <end position="646"/>
    </location>
</feature>
<evidence type="ECO:0000256" key="7">
    <source>
        <dbReference type="ARBA" id="ARBA00022989"/>
    </source>
</evidence>
<dbReference type="InterPro" id="IPR002126">
    <property type="entry name" value="Cadherin-like_dom"/>
</dbReference>
<evidence type="ECO:0000256" key="4">
    <source>
        <dbReference type="ARBA" id="ARBA00022729"/>
    </source>
</evidence>
<keyword evidence="9" id="KW-1015">Disulfide bond</keyword>
<feature type="domain" description="Cadherin" evidence="12">
    <location>
        <begin position="1206"/>
        <end position="1312"/>
    </location>
</feature>
<dbReference type="GO" id="GO:0016342">
    <property type="term" value="C:catenin complex"/>
    <property type="evidence" value="ECO:0007669"/>
    <property type="project" value="TreeGrafter"/>
</dbReference>
<feature type="domain" description="Cadherin" evidence="12">
    <location>
        <begin position="329"/>
        <end position="443"/>
    </location>
</feature>
<evidence type="ECO:0000256" key="2">
    <source>
        <dbReference type="ARBA" id="ARBA00022536"/>
    </source>
</evidence>
<dbReference type="InterPro" id="IPR015919">
    <property type="entry name" value="Cadherin-like_sf"/>
</dbReference>
<dbReference type="GO" id="GO:0008013">
    <property type="term" value="F:beta-catenin binding"/>
    <property type="evidence" value="ECO:0007669"/>
    <property type="project" value="TreeGrafter"/>
</dbReference>
<dbReference type="InterPro" id="IPR039808">
    <property type="entry name" value="Cadherin"/>
</dbReference>
<reference evidence="13 14" key="1">
    <citation type="submission" date="2020-08" db="EMBL/GenBank/DDBJ databases">
        <authorList>
            <person name="Hejnol A."/>
        </authorList>
    </citation>
    <scope>NUCLEOTIDE SEQUENCE [LARGE SCALE GENOMIC DNA]</scope>
</reference>
<evidence type="ECO:0000256" key="11">
    <source>
        <dbReference type="SAM" id="Phobius"/>
    </source>
</evidence>
<dbReference type="FunFam" id="2.60.40.60:FF:000058">
    <property type="entry name" value="FAT atypical cadherin 3"/>
    <property type="match status" value="1"/>
</dbReference>
<comment type="caution">
    <text evidence="13">The sequence shown here is derived from an EMBL/GenBank/DDBJ whole genome shotgun (WGS) entry which is preliminary data.</text>
</comment>
<dbReference type="Gene3D" id="2.60.40.60">
    <property type="entry name" value="Cadherins"/>
    <property type="match status" value="14"/>
</dbReference>
<proteinExistence type="predicted"/>
<dbReference type="FunFam" id="2.60.40.60:FF:000021">
    <property type="entry name" value="FAT atypical cadherin 1"/>
    <property type="match status" value="1"/>
</dbReference>
<feature type="domain" description="Cadherin" evidence="12">
    <location>
        <begin position="212"/>
        <end position="328"/>
    </location>
</feature>
<dbReference type="Pfam" id="PF00028">
    <property type="entry name" value="Cadherin"/>
    <property type="match status" value="7"/>
</dbReference>
<keyword evidence="5" id="KW-0677">Repeat</keyword>
<dbReference type="GO" id="GO:0016477">
    <property type="term" value="P:cell migration"/>
    <property type="evidence" value="ECO:0007669"/>
    <property type="project" value="TreeGrafter"/>
</dbReference>
<dbReference type="GO" id="GO:0045296">
    <property type="term" value="F:cadherin binding"/>
    <property type="evidence" value="ECO:0007669"/>
    <property type="project" value="TreeGrafter"/>
</dbReference>
<dbReference type="PROSITE" id="PS50268">
    <property type="entry name" value="CADHERIN_2"/>
    <property type="match status" value="14"/>
</dbReference>
<feature type="domain" description="Cadherin" evidence="12">
    <location>
        <begin position="1448"/>
        <end position="1549"/>
    </location>
</feature>
<evidence type="ECO:0000313" key="13">
    <source>
        <dbReference type="EMBL" id="CAD5124351.1"/>
    </source>
</evidence>
<sequence length="1689" mass="188776">MRIFSFLSPKGSVLGQLIARDAAGDNPVFYSISADVIDLLSVDRDLGTVKLLRKLDRETKAEIPVTFFAESRDGLRSPVAYSIKVLDENDNAPTFIGAPYTTSISESMDLGDPVFTEIRIRDDDEGKNSEITLTCDNSRLDTTCDIFDLKLNSLGVGDYRGTVILRKKIDYEKQKKYRIKLTARDGGSPTQKTTIELLVNVQDEQDTPPRFLNTPLSLIVSENLPKSSSVGRIMAMDQDTDQPNAIRFFISDDSEGHFEVSTYQKDSQDNYYYADILTRKSFDRENMSDVVYDFIITAQEIRGNSIGASESTKVIVLVTDSNDNYPIFNRKETEIKVSENMELYDTVNDLNVTVTDRDQGPNSLIEISGNSTVFIEYPRIIQGSGAISLRVFRPTVLDYERPGAAHTIPILLTARELNTKERYSSTCIVTVHVINENDNSPVFSAKNYSVSIRKDRQKGDELITVSATDKDEGKFGRITYSFLPSPLTNLFQINELNGEILVSKSLKGLENTILYVQARDGGGRTEKVPLFLTILIDDPLAPEFEYDSYFTTAEEGTRILSPPVTVSASKRNTKKDPVNYFFRTSVGDFFFLNRTSGELGISSPLPYPETGSYLITIGARHGIENVTSFVNVTIIVRNVNDNSPIFTKNFYQTSVSELAAPGTTVIQIEASDDDVGEDGKVTYYIESGGKDNFRLNSTTGILTVSDMSRLNRENFGEEYILTIIATDGGSPSRTSSSSVSIQVLDENNQAPKFSQDIYFSSLSQDASKGTLVATVSATDSDLNADVQYTIIPSQFRAKNLNGQEFELPFNYDSFELRTNGQVFVKEDLNNPTLSEISFLIEARDLNGIEPEKQIATSKVVVSLERPKDKRVIFDSPLTYTIKEEEPLKTEIFTIAARIIGDPMGGLLYEILPDTDPHSYFKIDQYTGRVEIRKRIDYEEIKGRKRITFQVSAYGKILNETVRGVANIMVNIDDVNDNVPIFTKDRYVFLVKEDVSSALQLGKVTAIDKDEGKYGEVQYSIANSHEKFAIDPLTGAVFLKSGFSLDRETKDSYAFIVQAIDNYEQPEFLTRKTSVLVVVKVTDSNDNAPQFTQSKYAVFIVNTVPIGYTVIKLKATDNDEGLNAEVRYELVPNEDLIFSREAVVINEQTGSITTKDLLNTYTRSKPYLLKFRASDSGTPMKSAVVEVEVTVSNGAINDGFPKFINPPSDGKTINIIEEPKNNTSIILLKAEAFGSDGLSIPIEYSLLPILSSNNYVIVDPVTGHVTTNVLLDREEIPEFQVVAIATTVDNRKREARRSFWVKLIDKDDNFPSIKECDRVPVNDPLNIRVKENRPPGSEITKIKACDPDSAPNNAIYYYMTCGDTEKFEVDQSTGVVRNLKKLDKEDKASYKICVKVSPNANRTFSGGSPSKTVKRNDEITLIINLEDIDEFGPEFDKSEIFSTGLNAVSPPGTEILKLTASDKDGILSAKFQIEEVKFDGRTIKGAIGINEKTGQIYTLLANYYEFAGGEFQVKVKVIDEKGRADKTLVTIHIYRPSETVKFIFNDVPENVLSYLNNFFSELENTETGLAVSATDAQIYHSRNDYTKTTVCVPLVKNKVTLSLSDALSIAEKSSLKPIYKKYNVIKRERCIQRLTTSSWESKSYLWWILIAQACVIAILSVLASVTLERSYLSFRRRLRELNEFPPSKSM</sequence>
<dbReference type="InterPro" id="IPR020894">
    <property type="entry name" value="Cadherin_CS"/>
</dbReference>
<evidence type="ECO:0000259" key="12">
    <source>
        <dbReference type="PROSITE" id="PS50268"/>
    </source>
</evidence>
<dbReference type="FunFam" id="2.60.40.60:FF:000020">
    <property type="entry name" value="Dachsous cadherin-related 1b"/>
    <property type="match status" value="2"/>
</dbReference>
<evidence type="ECO:0000256" key="3">
    <source>
        <dbReference type="ARBA" id="ARBA00022692"/>
    </source>
</evidence>
<feature type="domain" description="Cadherin" evidence="12">
    <location>
        <begin position="8"/>
        <end position="95"/>
    </location>
</feature>
<dbReference type="PRINTS" id="PR00205">
    <property type="entry name" value="CADHERIN"/>
</dbReference>
<keyword evidence="2" id="KW-0245">EGF-like domain</keyword>
<evidence type="ECO:0000256" key="10">
    <source>
        <dbReference type="PROSITE-ProRule" id="PRU00043"/>
    </source>
</evidence>
<dbReference type="PANTHER" id="PTHR24027:SF438">
    <property type="entry name" value="CADHERIN 23"/>
    <property type="match status" value="1"/>
</dbReference>
<evidence type="ECO:0000313" key="14">
    <source>
        <dbReference type="Proteomes" id="UP000549394"/>
    </source>
</evidence>
<keyword evidence="4" id="KW-0732">Signal</keyword>
<dbReference type="PANTHER" id="PTHR24027">
    <property type="entry name" value="CADHERIN-23"/>
    <property type="match status" value="1"/>
</dbReference>
<evidence type="ECO:0000256" key="8">
    <source>
        <dbReference type="ARBA" id="ARBA00023136"/>
    </source>
</evidence>
<feature type="domain" description="Cadherin" evidence="12">
    <location>
        <begin position="754"/>
        <end position="878"/>
    </location>
</feature>
<keyword evidence="6 10" id="KW-0106">Calcium</keyword>
<feature type="domain" description="Cadherin" evidence="12">
    <location>
        <begin position="873"/>
        <end position="981"/>
    </location>
</feature>
<keyword evidence="8 11" id="KW-0472">Membrane</keyword>
<evidence type="ECO:0000256" key="1">
    <source>
        <dbReference type="ARBA" id="ARBA00004167"/>
    </source>
</evidence>
<feature type="domain" description="Cadherin" evidence="12">
    <location>
        <begin position="982"/>
        <end position="1090"/>
    </location>
</feature>
<feature type="transmembrane region" description="Helical" evidence="11">
    <location>
        <begin position="1643"/>
        <end position="1666"/>
    </location>
</feature>
<comment type="subcellular location">
    <subcellularLocation>
        <location evidence="1">Membrane</location>
        <topology evidence="1">Single-pass membrane protein</topology>
    </subcellularLocation>
</comment>
<keyword evidence="14" id="KW-1185">Reference proteome</keyword>
<dbReference type="GO" id="GO:0005509">
    <property type="term" value="F:calcium ion binding"/>
    <property type="evidence" value="ECO:0007669"/>
    <property type="project" value="UniProtKB-UniRule"/>
</dbReference>
<dbReference type="OrthoDB" id="6491773at2759"/>
<name>A0A7I8W879_9ANNE</name>